<dbReference type="SUPFAM" id="SSF52096">
    <property type="entry name" value="ClpP/crotonase"/>
    <property type="match status" value="1"/>
</dbReference>
<name>A0AAI8K6B1_9BURK</name>
<sequence length="258" mass="27821">MSNGIVRRETHGKVALLRLASDNKLNPLTDELIDALVAALQHVESEPDMHVTVLTGSEKAFAAGADIVAMSKLDYRTAFCEEYIGRNWDRIRGLRKPIIAAVGGYALGGGCELAMMCDIVIAASDAVFGQPEVKLGIVPGAGGTQRLPRAAGKSTAMLACLTGESMSAQEALLCGLVSRVVPRDGLIDEAMRIGEQVARHSLPVLLAIKESVNRSFESSLSEGLLFERRLFHAGFSLVDQKEGMAAFLERRRPDFVNR</sequence>
<dbReference type="InterPro" id="IPR014748">
    <property type="entry name" value="Enoyl-CoA_hydra_C"/>
</dbReference>
<dbReference type="GeneID" id="55536703"/>
<dbReference type="Proteomes" id="UP000236649">
    <property type="component" value="Chromosome 5"/>
</dbReference>
<comment type="similarity">
    <text evidence="1">Belongs to the enoyl-CoA hydratase/isomerase family.</text>
</comment>
<proteinExistence type="inferred from homology"/>
<dbReference type="InterPro" id="IPR029045">
    <property type="entry name" value="ClpP/crotonase-like_dom_sf"/>
</dbReference>
<dbReference type="Pfam" id="PF00378">
    <property type="entry name" value="ECH_1"/>
    <property type="match status" value="1"/>
</dbReference>
<dbReference type="GO" id="GO:0004300">
    <property type="term" value="F:enoyl-CoA hydratase activity"/>
    <property type="evidence" value="ECO:0007669"/>
    <property type="project" value="UniProtKB-EC"/>
</dbReference>
<dbReference type="GO" id="GO:0006635">
    <property type="term" value="P:fatty acid beta-oxidation"/>
    <property type="evidence" value="ECO:0007669"/>
    <property type="project" value="TreeGrafter"/>
</dbReference>
<dbReference type="FunFam" id="1.10.12.10:FF:000001">
    <property type="entry name" value="Probable enoyl-CoA hydratase, mitochondrial"/>
    <property type="match status" value="1"/>
</dbReference>
<dbReference type="PANTHER" id="PTHR11941">
    <property type="entry name" value="ENOYL-COA HYDRATASE-RELATED"/>
    <property type="match status" value="1"/>
</dbReference>
<protein>
    <submittedName>
        <fullName evidence="3">Enoyl-CoA hydratase</fullName>
        <ecNumber evidence="3">4.2.1.17</ecNumber>
    </submittedName>
</protein>
<dbReference type="CDD" id="cd06558">
    <property type="entry name" value="crotonase-like"/>
    <property type="match status" value="1"/>
</dbReference>
<gene>
    <name evidence="3" type="ORF">C2L64_51885</name>
</gene>
<dbReference type="EMBL" id="CP026109">
    <property type="protein sequence ID" value="AUT76629.1"/>
    <property type="molecule type" value="Genomic_DNA"/>
</dbReference>
<dbReference type="PANTHER" id="PTHR11941:SF54">
    <property type="entry name" value="ENOYL-COA HYDRATASE, MITOCHONDRIAL"/>
    <property type="match status" value="1"/>
</dbReference>
<dbReference type="FunFam" id="3.90.226.10:FF:000009">
    <property type="entry name" value="Carnitinyl-CoA dehydratase"/>
    <property type="match status" value="1"/>
</dbReference>
<organism evidence="3 4">
    <name type="scientific">Paraburkholderia hospita</name>
    <dbReference type="NCBI Taxonomy" id="169430"/>
    <lineage>
        <taxon>Bacteria</taxon>
        <taxon>Pseudomonadati</taxon>
        <taxon>Pseudomonadota</taxon>
        <taxon>Betaproteobacteria</taxon>
        <taxon>Burkholderiales</taxon>
        <taxon>Burkholderiaceae</taxon>
        <taxon>Paraburkholderia</taxon>
    </lineage>
</organism>
<accession>A0AAI8K6B1</accession>
<evidence type="ECO:0000256" key="2">
    <source>
        <dbReference type="ARBA" id="ARBA00023239"/>
    </source>
</evidence>
<dbReference type="RefSeq" id="WP_086919180.1">
    <property type="nucleotide sequence ID" value="NZ_CADFGJ010000060.1"/>
</dbReference>
<dbReference type="InterPro" id="IPR001753">
    <property type="entry name" value="Enoyl-CoA_hydra/iso"/>
</dbReference>
<dbReference type="AlphaFoldDB" id="A0AAI8K6B1"/>
<evidence type="ECO:0000313" key="3">
    <source>
        <dbReference type="EMBL" id="AUT76629.1"/>
    </source>
</evidence>
<evidence type="ECO:0000256" key="1">
    <source>
        <dbReference type="ARBA" id="ARBA00005254"/>
    </source>
</evidence>
<dbReference type="KEGG" id="phs:C2L64_51885"/>
<reference evidence="3 4" key="1">
    <citation type="submission" date="2018-01" db="EMBL/GenBank/DDBJ databases">
        <title>Species boundaries and ecological features among Paraburkholderia terrae DSMZ17804T, P. hospita DSMZ17164T and P. caribensis DSMZ13236T.</title>
        <authorList>
            <person name="Pratama A.A."/>
        </authorList>
    </citation>
    <scope>NUCLEOTIDE SEQUENCE [LARGE SCALE GENOMIC DNA]</scope>
    <source>
        <strain evidence="3 4">DSM 17164</strain>
    </source>
</reference>
<evidence type="ECO:0000313" key="4">
    <source>
        <dbReference type="Proteomes" id="UP000236649"/>
    </source>
</evidence>
<keyword evidence="2 3" id="KW-0456">Lyase</keyword>
<dbReference type="Gene3D" id="3.90.226.10">
    <property type="entry name" value="2-enoyl-CoA Hydratase, Chain A, domain 1"/>
    <property type="match status" value="1"/>
</dbReference>
<dbReference type="EC" id="4.2.1.17" evidence="3"/>
<dbReference type="Gene3D" id="1.10.12.10">
    <property type="entry name" value="Lyase 2-enoyl-coa Hydratase, Chain A, domain 2"/>
    <property type="match status" value="1"/>
</dbReference>